<evidence type="ECO:0000313" key="4">
    <source>
        <dbReference type="Proteomes" id="UP001610432"/>
    </source>
</evidence>
<feature type="domain" description="Xaa-Pro dipeptidyl-peptidase-like" evidence="2">
    <location>
        <begin position="33"/>
        <end position="206"/>
    </location>
</feature>
<dbReference type="GO" id="GO:0016787">
    <property type="term" value="F:hydrolase activity"/>
    <property type="evidence" value="ECO:0007669"/>
    <property type="project" value="UniProtKB-KW"/>
</dbReference>
<dbReference type="InterPro" id="IPR050585">
    <property type="entry name" value="Xaa-Pro_dipeptidyl-ppase/CocE"/>
</dbReference>
<dbReference type="EMBL" id="JBFXLQ010000018">
    <property type="protein sequence ID" value="KAL2867542.1"/>
    <property type="molecule type" value="Genomic_DNA"/>
</dbReference>
<dbReference type="RefSeq" id="XP_070886521.1">
    <property type="nucleotide sequence ID" value="XM_071032902.1"/>
</dbReference>
<dbReference type="InterPro" id="IPR000383">
    <property type="entry name" value="Xaa-Pro-like_dom"/>
</dbReference>
<keyword evidence="3" id="KW-0378">Hydrolase</keyword>
<dbReference type="PANTHER" id="PTHR43056:SF10">
    <property type="entry name" value="COCE_NOND FAMILY, PUTATIVE (AFU_ORTHOLOGUE AFUA_7G00600)-RELATED"/>
    <property type="match status" value="1"/>
</dbReference>
<evidence type="ECO:0000313" key="3">
    <source>
        <dbReference type="EMBL" id="KAL2867542.1"/>
    </source>
</evidence>
<dbReference type="Gene3D" id="1.10.3020.20">
    <property type="match status" value="1"/>
</dbReference>
<evidence type="ECO:0000259" key="2">
    <source>
        <dbReference type="Pfam" id="PF02129"/>
    </source>
</evidence>
<dbReference type="InterPro" id="IPR029058">
    <property type="entry name" value="AB_hydrolase_fold"/>
</dbReference>
<evidence type="ECO:0000256" key="1">
    <source>
        <dbReference type="SAM" id="MobiDB-lite"/>
    </source>
</evidence>
<dbReference type="InterPro" id="IPR005674">
    <property type="entry name" value="CocE/Ser_esterase"/>
</dbReference>
<feature type="compositionally biased region" description="Polar residues" evidence="1">
    <location>
        <begin position="71"/>
        <end position="89"/>
    </location>
</feature>
<reference evidence="3 4" key="1">
    <citation type="submission" date="2024-07" db="EMBL/GenBank/DDBJ databases">
        <title>Section-level genome sequencing and comparative genomics of Aspergillus sections Usti and Cavernicolus.</title>
        <authorList>
            <consortium name="Lawrence Berkeley National Laboratory"/>
            <person name="Nybo J.L."/>
            <person name="Vesth T.C."/>
            <person name="Theobald S."/>
            <person name="Frisvad J.C."/>
            <person name="Larsen T.O."/>
            <person name="Kjaerboelling I."/>
            <person name="Rothschild-Mancinelli K."/>
            <person name="Lyhne E.K."/>
            <person name="Kogle M.E."/>
            <person name="Barry K."/>
            <person name="Clum A."/>
            <person name="Na H."/>
            <person name="Ledsgaard L."/>
            <person name="Lin J."/>
            <person name="Lipzen A."/>
            <person name="Kuo A."/>
            <person name="Riley R."/>
            <person name="Mondo S."/>
            <person name="Labutti K."/>
            <person name="Haridas S."/>
            <person name="Pangalinan J."/>
            <person name="Salamov A.A."/>
            <person name="Simmons B.A."/>
            <person name="Magnuson J.K."/>
            <person name="Chen J."/>
            <person name="Drula E."/>
            <person name="Henrissat B."/>
            <person name="Wiebenga A."/>
            <person name="Lubbers R.J."/>
            <person name="Gomes A.C."/>
            <person name="Macurrencykelacurrency M.R."/>
            <person name="Stajich J."/>
            <person name="Grigoriev I.V."/>
            <person name="Mortensen U.H."/>
            <person name="De Vries R.P."/>
            <person name="Baker S.E."/>
            <person name="Andersen M.R."/>
        </authorList>
    </citation>
    <scope>NUCLEOTIDE SEQUENCE [LARGE SCALE GENOMIC DNA]</scope>
    <source>
        <strain evidence="3 4">CBS 449.75</strain>
    </source>
</reference>
<dbReference type="NCBIfam" id="TIGR00976">
    <property type="entry name" value="CocE_NonD"/>
    <property type="match status" value="1"/>
</dbReference>
<protein>
    <submittedName>
        <fullName evidence="3">Alpha/Beta hydrolase protein</fullName>
    </submittedName>
</protein>
<dbReference type="Pfam" id="PF02129">
    <property type="entry name" value="Peptidase_S15"/>
    <property type="match status" value="1"/>
</dbReference>
<sequence length="219" mass="23954">MANKYIQIDNQHFPFIVLKNADIPLKSPAGGVLRCSVFLPKDAIPFGSQKYPVVATYGPYGKDVPYAVFNSKGSTETNPENKSMHSASETPDPAFWTGHGYIVVRVDEKRSGHSSGKLDILSHATIEDLHAVVEWCADQECSTGKVGLLGSSYYATTQWMVGARKPEGCAATIPWEGVSDYYREGAAHGGILADRSAVRWLSTNALIPALWLIRLPWGR</sequence>
<dbReference type="GeneID" id="98147974"/>
<dbReference type="PANTHER" id="PTHR43056">
    <property type="entry name" value="PEPTIDASE S9 PROLYL OLIGOPEPTIDASE"/>
    <property type="match status" value="1"/>
</dbReference>
<proteinExistence type="predicted"/>
<dbReference type="Gene3D" id="3.40.50.1820">
    <property type="entry name" value="alpha/beta hydrolase"/>
    <property type="match status" value="1"/>
</dbReference>
<accession>A0ABR4LT28</accession>
<comment type="caution">
    <text evidence="3">The sequence shown here is derived from an EMBL/GenBank/DDBJ whole genome shotgun (WGS) entry which is preliminary data.</text>
</comment>
<keyword evidence="4" id="KW-1185">Reference proteome</keyword>
<organism evidence="3 4">
    <name type="scientific">Aspergillus lucknowensis</name>
    <dbReference type="NCBI Taxonomy" id="176173"/>
    <lineage>
        <taxon>Eukaryota</taxon>
        <taxon>Fungi</taxon>
        <taxon>Dikarya</taxon>
        <taxon>Ascomycota</taxon>
        <taxon>Pezizomycotina</taxon>
        <taxon>Eurotiomycetes</taxon>
        <taxon>Eurotiomycetidae</taxon>
        <taxon>Eurotiales</taxon>
        <taxon>Aspergillaceae</taxon>
        <taxon>Aspergillus</taxon>
        <taxon>Aspergillus subgen. Nidulantes</taxon>
    </lineage>
</organism>
<feature type="region of interest" description="Disordered" evidence="1">
    <location>
        <begin position="71"/>
        <end position="91"/>
    </location>
</feature>
<dbReference type="SUPFAM" id="SSF53474">
    <property type="entry name" value="alpha/beta-Hydrolases"/>
    <property type="match status" value="1"/>
</dbReference>
<name>A0ABR4LT28_9EURO</name>
<dbReference type="Proteomes" id="UP001610432">
    <property type="component" value="Unassembled WGS sequence"/>
</dbReference>
<gene>
    <name evidence="3" type="ORF">BJX67DRAFT_380896</name>
</gene>